<proteinExistence type="predicted"/>
<dbReference type="SUPFAM" id="SSF52374">
    <property type="entry name" value="Nucleotidylyl transferase"/>
    <property type="match status" value="1"/>
</dbReference>
<dbReference type="HOGENOM" id="CLU_034585_1_1_1"/>
<evidence type="ECO:0000313" key="4">
    <source>
        <dbReference type="EMBL" id="CDO73267.1"/>
    </source>
</evidence>
<dbReference type="Pfam" id="PF01467">
    <property type="entry name" value="CTP_transf_like"/>
    <property type="match status" value="1"/>
</dbReference>
<evidence type="ECO:0000256" key="1">
    <source>
        <dbReference type="ARBA" id="ARBA00026101"/>
    </source>
</evidence>
<dbReference type="STRING" id="5643.A0A060SFJ0"/>
<dbReference type="EC" id="2.7.7.15" evidence="1"/>
<feature type="compositionally biased region" description="Basic and acidic residues" evidence="2">
    <location>
        <begin position="243"/>
        <end position="253"/>
    </location>
</feature>
<reference evidence="4" key="1">
    <citation type="submission" date="2014-01" db="EMBL/GenBank/DDBJ databases">
        <title>The genome of the white-rot fungus Pycnoporus cinnabarinus: a basidiomycete model with a versatile arsenal for lignocellulosic biomass breakdown.</title>
        <authorList>
            <person name="Levasseur A."/>
            <person name="Lomascolo A."/>
            <person name="Ruiz-Duenas F.J."/>
            <person name="Uzan E."/>
            <person name="Piumi F."/>
            <person name="Kues U."/>
            <person name="Ram A.F.J."/>
            <person name="Murat C."/>
            <person name="Haon M."/>
            <person name="Benoit I."/>
            <person name="Arfi Y."/>
            <person name="Chevret D."/>
            <person name="Drula E."/>
            <person name="Kwon M.J."/>
            <person name="Gouret P."/>
            <person name="Lesage-Meessen L."/>
            <person name="Lombard V."/>
            <person name="Mariette J."/>
            <person name="Noirot C."/>
            <person name="Park J."/>
            <person name="Patyshakuliyeva A."/>
            <person name="Wieneger R.A.B."/>
            <person name="Wosten H.A.B."/>
            <person name="Martin F."/>
            <person name="Coutinho P.M."/>
            <person name="de Vries R."/>
            <person name="Martinez A.T."/>
            <person name="Klopp C."/>
            <person name="Pontarotti P."/>
            <person name="Henrissat B."/>
            <person name="Record E."/>
        </authorList>
    </citation>
    <scope>NUCLEOTIDE SEQUENCE [LARGE SCALE GENOMIC DNA]</scope>
    <source>
        <strain evidence="4">BRFM137</strain>
    </source>
</reference>
<feature type="region of interest" description="Disordered" evidence="2">
    <location>
        <begin position="234"/>
        <end position="265"/>
    </location>
</feature>
<dbReference type="EMBL" id="CCBP010000120">
    <property type="protein sequence ID" value="CDO73267.1"/>
    <property type="molecule type" value="Genomic_DNA"/>
</dbReference>
<organism evidence="4 5">
    <name type="scientific">Pycnoporus cinnabarinus</name>
    <name type="common">Cinnabar-red polypore</name>
    <name type="synonym">Trametes cinnabarina</name>
    <dbReference type="NCBI Taxonomy" id="5643"/>
    <lineage>
        <taxon>Eukaryota</taxon>
        <taxon>Fungi</taxon>
        <taxon>Dikarya</taxon>
        <taxon>Basidiomycota</taxon>
        <taxon>Agaricomycotina</taxon>
        <taxon>Agaricomycetes</taxon>
        <taxon>Polyporales</taxon>
        <taxon>Polyporaceae</taxon>
        <taxon>Trametes</taxon>
    </lineage>
</organism>
<feature type="domain" description="Cytidyltransferase-like" evidence="3">
    <location>
        <begin position="129"/>
        <end position="235"/>
    </location>
</feature>
<evidence type="ECO:0000259" key="3">
    <source>
        <dbReference type="Pfam" id="PF01467"/>
    </source>
</evidence>
<dbReference type="OMA" id="CEVLRHC"/>
<gene>
    <name evidence="4" type="ORF">BN946_scf185008.g29</name>
</gene>
<dbReference type="OrthoDB" id="17102at2759"/>
<dbReference type="PANTHER" id="PTHR10739:SF13">
    <property type="entry name" value="CHOLINE-PHOSPHATE CYTIDYLYLTRANSFERASE"/>
    <property type="match status" value="1"/>
</dbReference>
<dbReference type="Proteomes" id="UP000029665">
    <property type="component" value="Unassembled WGS sequence"/>
</dbReference>
<evidence type="ECO:0000313" key="5">
    <source>
        <dbReference type="Proteomes" id="UP000029665"/>
    </source>
</evidence>
<dbReference type="GO" id="GO:0031210">
    <property type="term" value="F:phosphatidylcholine binding"/>
    <property type="evidence" value="ECO:0007669"/>
    <property type="project" value="TreeGrafter"/>
</dbReference>
<dbReference type="InterPro" id="IPR014729">
    <property type="entry name" value="Rossmann-like_a/b/a_fold"/>
</dbReference>
<feature type="region of interest" description="Disordered" evidence="2">
    <location>
        <begin position="278"/>
        <end position="320"/>
    </location>
</feature>
<accession>A0A060SFJ0</accession>
<dbReference type="InterPro" id="IPR004821">
    <property type="entry name" value="Cyt_trans-like"/>
</dbReference>
<dbReference type="PANTHER" id="PTHR10739">
    <property type="entry name" value="CYTIDYLYLTRANSFERASE"/>
    <property type="match status" value="1"/>
</dbReference>
<dbReference type="GO" id="GO:0004105">
    <property type="term" value="F:choline-phosphate cytidylyltransferase activity"/>
    <property type="evidence" value="ECO:0007669"/>
    <property type="project" value="UniProtKB-EC"/>
</dbReference>
<protein>
    <recommendedName>
        <fullName evidence="1">choline-phosphate cytidylyltransferase</fullName>
        <ecNumber evidence="1">2.7.7.15</ecNumber>
    </recommendedName>
</protein>
<sequence>MSAMRRSVDALSVLSTDDLADYDVISDGPRSLESSIADLGQAPSRFAGSEPAPLPSAKEKFDTVTLTAEDIQAYVRRSLGASTGSRADEARVWRVYVDGVFGPLTPRCPILVSCKDGGVLTRAIRDVLQLRQAKLSFPSVHLLVGVFSDEVCKEHNAATDIPHADRCEVVRHCRWVDEVVPEAPWTLHERFLRTRHIEYVAIDEGTSIDPECDRERLKGYDLVKSLRKAIPTRRTNMSTPTPRIHDPFKEPTKPETGAVPVQVPQTGGTVKRAPVALTQEAAADPSADLKDALETPFEEPPEPGPFEEPKVDEFGTGFRM</sequence>
<name>A0A060SFJ0_PYCCI</name>
<evidence type="ECO:0000256" key="2">
    <source>
        <dbReference type="SAM" id="MobiDB-lite"/>
    </source>
</evidence>
<comment type="caution">
    <text evidence="4">The sequence shown here is derived from an EMBL/GenBank/DDBJ whole genome shotgun (WGS) entry which is preliminary data.</text>
</comment>
<keyword evidence="5" id="KW-1185">Reference proteome</keyword>
<dbReference type="Gene3D" id="3.40.50.620">
    <property type="entry name" value="HUPs"/>
    <property type="match status" value="1"/>
</dbReference>
<dbReference type="AlphaFoldDB" id="A0A060SFJ0"/>
<dbReference type="InterPro" id="IPR045049">
    <property type="entry name" value="Pcy1-like"/>
</dbReference>
<dbReference type="GO" id="GO:0005635">
    <property type="term" value="C:nuclear envelope"/>
    <property type="evidence" value="ECO:0007669"/>
    <property type="project" value="TreeGrafter"/>
</dbReference>